<name>A0A9X2CYC9_9GAMM</name>
<reference evidence="3" key="1">
    <citation type="submission" date="2021-11" db="EMBL/GenBank/DDBJ databases">
        <title>Legionella maioricencis sp. nov., a new species isolated from hot water samples in Mallorca.</title>
        <authorList>
            <person name="Crespi S."/>
            <person name="Drasar V."/>
            <person name="Salva-Serra F."/>
            <person name="Jaen-Luchoro D."/>
            <person name="Pineiro-Iglesias B."/>
            <person name="Aliaga F."/>
            <person name="Fernandez-Juarez V."/>
            <person name="Coll G."/>
            <person name="Moore E.R.B."/>
            <person name="Bennasar-Figueras A."/>
        </authorList>
    </citation>
    <scope>NUCLEOTIDE SEQUENCE</scope>
    <source>
        <strain evidence="3">HCPI-6</strain>
    </source>
</reference>
<dbReference type="EMBL" id="JAJKBJ010000002">
    <property type="protein sequence ID" value="MCL9683155.1"/>
    <property type="molecule type" value="Genomic_DNA"/>
</dbReference>
<comment type="caution">
    <text evidence="3">The sequence shown here is derived from an EMBL/GenBank/DDBJ whole genome shotgun (WGS) entry which is preliminary data.</text>
</comment>
<feature type="domain" description="DUF5621" evidence="2">
    <location>
        <begin position="260"/>
        <end position="395"/>
    </location>
</feature>
<dbReference type="Gene3D" id="1.10.1240.80">
    <property type="match status" value="1"/>
</dbReference>
<keyword evidence="4" id="KW-1185">Reference proteome</keyword>
<evidence type="ECO:0000259" key="2">
    <source>
        <dbReference type="Pfam" id="PF18532"/>
    </source>
</evidence>
<evidence type="ECO:0000313" key="3">
    <source>
        <dbReference type="EMBL" id="MCL9683155.1"/>
    </source>
</evidence>
<accession>A0A9X2CYC9</accession>
<dbReference type="InterPro" id="IPR040945">
    <property type="entry name" value="DUF5621"/>
</dbReference>
<proteinExistence type="predicted"/>
<evidence type="ECO:0000313" key="4">
    <source>
        <dbReference type="Proteomes" id="UP001139721"/>
    </source>
</evidence>
<evidence type="ECO:0000256" key="1">
    <source>
        <dbReference type="SAM" id="MobiDB-lite"/>
    </source>
</evidence>
<dbReference type="AlphaFoldDB" id="A0A9X2CYC9"/>
<protein>
    <submittedName>
        <fullName evidence="3">DUF5621 domain-containing protein</fullName>
    </submittedName>
</protein>
<feature type="region of interest" description="Disordered" evidence="1">
    <location>
        <begin position="682"/>
        <end position="703"/>
    </location>
</feature>
<organism evidence="3 4">
    <name type="scientific">Legionella maioricensis</name>
    <dbReference type="NCBI Taxonomy" id="2896528"/>
    <lineage>
        <taxon>Bacteria</taxon>
        <taxon>Pseudomonadati</taxon>
        <taxon>Pseudomonadota</taxon>
        <taxon>Gammaproteobacteria</taxon>
        <taxon>Legionellales</taxon>
        <taxon>Legionellaceae</taxon>
        <taxon>Legionella</taxon>
    </lineage>
</organism>
<dbReference type="RefSeq" id="WP_250422317.1">
    <property type="nucleotide sequence ID" value="NZ_JAJKBJ010000002.1"/>
</dbReference>
<feature type="compositionally biased region" description="Polar residues" evidence="1">
    <location>
        <begin position="691"/>
        <end position="703"/>
    </location>
</feature>
<gene>
    <name evidence="3" type="ORF">LOX96_03525</name>
</gene>
<dbReference type="Proteomes" id="UP001139721">
    <property type="component" value="Unassembled WGS sequence"/>
</dbReference>
<sequence length="703" mass="79266">MANFTLFAYGTGESHEKTHNIVSQFAKSCVSKSIHLNGPDWLGRKVQPNAEEGAREIIKWLKAQSDDKNSINMTGFSRGSVTCIRIANILQSKKDELEKKENQDPESLNTEDKKLLVRLKQLDLNLFLMDPVAGLMDKSVKESRVIPEIVTNYVAVLQKDERRRDFKPQDMTRIIVANPQKTNVTLLPMYGNHSDTTKIKSKEMDSGPILAWYALHQFLTQNGTKFAEDKMPQIAFSDSYLDETGNKRPSVDLPPNPSPRELLKLFTEHHQNRPAYLKSGLVSKLNDGIPAPRTERTLNDHAEFYVKNSEFFVNQLERELFKIAYPKSFNYLFENNMKDRRFPTDSGSEKAEVIQELEELRKTDPVLFRSLGVRGVKGLEGDISVGDPRGYNYLEPCTSMQQIFPDLVPDSVKENAAQMNKLDALEKEVYRVTFQYEREKSELNFADDRSKTHRTQQIRKEINYLIKHDTKSVDQKYELILDQLEQHHQELILSNSPSELTHMLGKVLAEHGRVYEVQQSVTNAVMVDLIHSTLSLAKETVRLVGNLGYVGGYTLYAVGSALEAIGKRTNELIGDIGYNPLKLLGAIGATLLEGVGFMIKNSFGLKPLTQLLTEGIKELRDALTQAINTTTIKKIDPKTIENLEGVLADPSAPLIHPHDATVESTNTLPQPTTGYRAQMQHLREEEDQAPSLDSGTGLSILTQ</sequence>
<dbReference type="Pfam" id="PF18532">
    <property type="entry name" value="DUF5621"/>
    <property type="match status" value="1"/>
</dbReference>